<keyword evidence="1" id="KW-1133">Transmembrane helix</keyword>
<evidence type="ECO:0000259" key="2">
    <source>
        <dbReference type="Pfam" id="PF18917"/>
    </source>
</evidence>
<feature type="transmembrane region" description="Helical" evidence="1">
    <location>
        <begin position="6"/>
        <end position="27"/>
    </location>
</feature>
<dbReference type="Pfam" id="PF18917">
    <property type="entry name" value="LiaI-LiaF-like_TM1"/>
    <property type="match status" value="1"/>
</dbReference>
<evidence type="ECO:0000313" key="4">
    <source>
        <dbReference type="Proteomes" id="UP000320042"/>
    </source>
</evidence>
<name>A0A563U562_9SPHI</name>
<reference evidence="3 4" key="1">
    <citation type="submission" date="2019-07" db="EMBL/GenBank/DDBJ databases">
        <authorList>
            <person name="Kim J."/>
        </authorList>
    </citation>
    <scope>NUCLEOTIDE SEQUENCE [LARGE SCALE GENOMIC DNA]</scope>
    <source>
        <strain evidence="4">dk17</strain>
    </source>
</reference>
<accession>A0A563U562</accession>
<organism evidence="3 4">
    <name type="scientific">Mucilaginibacter pallidiroseus</name>
    <dbReference type="NCBI Taxonomy" id="2599295"/>
    <lineage>
        <taxon>Bacteria</taxon>
        <taxon>Pseudomonadati</taxon>
        <taxon>Bacteroidota</taxon>
        <taxon>Sphingobacteriia</taxon>
        <taxon>Sphingobacteriales</taxon>
        <taxon>Sphingobacteriaceae</taxon>
        <taxon>Mucilaginibacter</taxon>
    </lineage>
</organism>
<comment type="caution">
    <text evidence="3">The sequence shown here is derived from an EMBL/GenBank/DDBJ whole genome shotgun (WGS) entry which is preliminary data.</text>
</comment>
<keyword evidence="4" id="KW-1185">Reference proteome</keyword>
<keyword evidence="1" id="KW-0472">Membrane</keyword>
<feature type="domain" description="LiaI-LiaF-like transmembrane region" evidence="2">
    <location>
        <begin position="6"/>
        <end position="49"/>
    </location>
</feature>
<dbReference type="AlphaFoldDB" id="A0A563U562"/>
<dbReference type="EMBL" id="VOEJ01000007">
    <property type="protein sequence ID" value="TWR26465.1"/>
    <property type="molecule type" value="Genomic_DNA"/>
</dbReference>
<feature type="transmembrane region" description="Helical" evidence="1">
    <location>
        <begin position="34"/>
        <end position="51"/>
    </location>
</feature>
<dbReference type="RefSeq" id="WP_146382745.1">
    <property type="nucleotide sequence ID" value="NZ_VOEJ01000007.1"/>
</dbReference>
<proteinExistence type="predicted"/>
<gene>
    <name evidence="3" type="ORF">FPZ43_15000</name>
</gene>
<evidence type="ECO:0000256" key="1">
    <source>
        <dbReference type="SAM" id="Phobius"/>
    </source>
</evidence>
<dbReference type="InterPro" id="IPR043726">
    <property type="entry name" value="LiaI-LiaF-like_TM1"/>
</dbReference>
<keyword evidence="1" id="KW-0812">Transmembrane</keyword>
<dbReference type="OrthoDB" id="941984at2"/>
<protein>
    <recommendedName>
        <fullName evidence="2">LiaI-LiaF-like transmembrane region domain-containing protein</fullName>
    </recommendedName>
</protein>
<evidence type="ECO:0000313" key="3">
    <source>
        <dbReference type="EMBL" id="TWR26465.1"/>
    </source>
</evidence>
<feature type="transmembrane region" description="Helical" evidence="1">
    <location>
        <begin position="57"/>
        <end position="77"/>
    </location>
</feature>
<sequence>MRSEKIMPGLILVLLGALFLLNNFNIIDFRWSNLWHLWPVFLIMAGVNLVFANNRSAWATILKISVVIIGFGLILFSHFDNHRFFPRHDYYLNFDGDDDDDDDNNGNRITKLEGSSVFTERMDSVVTAAKLDISGGGTKYTLQDTTSDLFKADTKEFFSRYIYNKTMDGTMPVLSLHMKKTGKGNFQWDSEKGNSANIMLNTKPEWDINVNAGATELNFDLEKFKVRSLVLNGGAGSFDIKLGQPLAKTTVDVSTGVSEIKIKVPQTAACQISTSSGLSSNNFAGFDKVKDNIYQTPGFDKATNKIYVVMKGGLSDFSVSRY</sequence>
<dbReference type="Proteomes" id="UP000320042">
    <property type="component" value="Unassembled WGS sequence"/>
</dbReference>